<feature type="compositionally biased region" description="Polar residues" evidence="1">
    <location>
        <begin position="148"/>
        <end position="169"/>
    </location>
</feature>
<keyword evidence="3" id="KW-1185">Reference proteome</keyword>
<reference evidence="2" key="1">
    <citation type="submission" date="2016-03" db="EMBL/GenBank/DDBJ databases">
        <authorList>
            <person name="Ploux O."/>
        </authorList>
    </citation>
    <scope>NUCLEOTIDE SEQUENCE [LARGE SCALE GENOMIC DNA]</scope>
    <source>
        <strain evidence="2">UAMH 11012</strain>
    </source>
</reference>
<evidence type="ECO:0000313" key="3">
    <source>
        <dbReference type="Proteomes" id="UP000184330"/>
    </source>
</evidence>
<evidence type="ECO:0000256" key="1">
    <source>
        <dbReference type="SAM" id="MobiDB-lite"/>
    </source>
</evidence>
<name>A0A1L7XF43_9HELO</name>
<organism evidence="2 3">
    <name type="scientific">Phialocephala subalpina</name>
    <dbReference type="NCBI Taxonomy" id="576137"/>
    <lineage>
        <taxon>Eukaryota</taxon>
        <taxon>Fungi</taxon>
        <taxon>Dikarya</taxon>
        <taxon>Ascomycota</taxon>
        <taxon>Pezizomycotina</taxon>
        <taxon>Leotiomycetes</taxon>
        <taxon>Helotiales</taxon>
        <taxon>Mollisiaceae</taxon>
        <taxon>Phialocephala</taxon>
        <taxon>Phialocephala fortinii species complex</taxon>
    </lineage>
</organism>
<dbReference type="AlphaFoldDB" id="A0A1L7XF43"/>
<feature type="region of interest" description="Disordered" evidence="1">
    <location>
        <begin position="146"/>
        <end position="175"/>
    </location>
</feature>
<sequence>MAESRSLELKYPWSADEYNYGQVLYNRLVQEIDSGVESYLLQNGHVWDPLTRTREIWYFWRQAEALFNHCSGPKPHRYKEPTRPENYQMLCAAFESLSLTPIDDLCRIGLSNVTRFDPTFAQQDHSLIEPQPKTFDGNDHSVTAEPAVQQSNQESQQAEISQHVGNQNPYHWPWEDENGETQYAVELPRGLHKYIFHLGRGALLPVEGKYKVKVQTNFQVAEDRFALWIQARTKTESMRPAPARVLGAYNLLVAYRQAAAEEHRAHRLGPYFDIFWAQYNGQAHPGFEVYNHRLAEEMELFAEGRVKRNKNHQAGQAEPEYDISVRNKVTGEAMSTEGFLARMREEAREELLEELLEEVRNDDELREQHYQDFLKAQENRSLKISSG</sequence>
<dbReference type="OrthoDB" id="10675601at2759"/>
<dbReference type="EMBL" id="FJOG01000024">
    <property type="protein sequence ID" value="CZR63643.1"/>
    <property type="molecule type" value="Genomic_DNA"/>
</dbReference>
<protein>
    <submittedName>
        <fullName evidence="2">Uncharacterized protein</fullName>
    </submittedName>
</protein>
<evidence type="ECO:0000313" key="2">
    <source>
        <dbReference type="EMBL" id="CZR63643.1"/>
    </source>
</evidence>
<proteinExistence type="predicted"/>
<gene>
    <name evidence="2" type="ORF">PAC_13540</name>
</gene>
<accession>A0A1L7XF43</accession>
<dbReference type="Proteomes" id="UP000184330">
    <property type="component" value="Unassembled WGS sequence"/>
</dbReference>